<dbReference type="InterPro" id="IPR021145">
    <property type="entry name" value="Portal_protein_SPP1_Gp6-like"/>
</dbReference>
<proteinExistence type="predicted"/>
<organism evidence="1 2">
    <name type="scientific">Deinococcus rufus</name>
    <dbReference type="NCBI Taxonomy" id="2136097"/>
    <lineage>
        <taxon>Bacteria</taxon>
        <taxon>Thermotogati</taxon>
        <taxon>Deinococcota</taxon>
        <taxon>Deinococci</taxon>
        <taxon>Deinococcales</taxon>
        <taxon>Deinococcaceae</taxon>
        <taxon>Deinococcus</taxon>
    </lineage>
</organism>
<dbReference type="EMBL" id="JBHRZG010000010">
    <property type="protein sequence ID" value="MFC3833089.1"/>
    <property type="molecule type" value="Genomic_DNA"/>
</dbReference>
<reference evidence="2" key="1">
    <citation type="journal article" date="2019" name="Int. J. Syst. Evol. Microbiol.">
        <title>The Global Catalogue of Microorganisms (GCM) 10K type strain sequencing project: providing services to taxonomists for standard genome sequencing and annotation.</title>
        <authorList>
            <consortium name="The Broad Institute Genomics Platform"/>
            <consortium name="The Broad Institute Genome Sequencing Center for Infectious Disease"/>
            <person name="Wu L."/>
            <person name="Ma J."/>
        </authorList>
    </citation>
    <scope>NUCLEOTIDE SEQUENCE [LARGE SCALE GENOMIC DNA]</scope>
    <source>
        <strain evidence="2">CCTCC AB 2017081</strain>
    </source>
</reference>
<gene>
    <name evidence="1" type="ORF">ACFOSB_09495</name>
</gene>
<keyword evidence="2" id="KW-1185">Reference proteome</keyword>
<sequence length="434" mass="47807">MNLTNKELNLIASSKKVWNYYNNDFVTDYPTKAVQLPLGRTIKDTLVSDNWISKTVNRFASATVGKYSSIETEDAKLAEYIALWHEAIDFESKITSIARYQGLFGYAVVKLVFTFPRDADGGIMVSTPEEFLQGIDLAVFGSDKAIVRYDEYGKQDSVLIQVGKTLEVFYSDRIERYEITSGGLYKLISTESTPIGPLVFVVNNLETGVNSNSDIHHIVTLQEALNDALTSLRLVTHYHGFPIYTATGVTPAYDEDGKAKPMIMGAGMTLQTEDPDAKFGRVEMPQITPLKESIEELTKEIAVATNSLSLLTGQAPSGVALAYLQSDFQAAVTEKQMKISNFIKKLHHTIFKLIDYTYTTSFSKSGFKVFVAGYNPILADLNFQQAKELYSLGSITRKTLLDAADVVENTQAELDALATEGAASPDGLTALLRG</sequence>
<dbReference type="RefSeq" id="WP_322472543.1">
    <property type="nucleotide sequence ID" value="NZ_JBHRZG010000010.1"/>
</dbReference>
<dbReference type="Pfam" id="PF05133">
    <property type="entry name" value="SPP1_portal"/>
    <property type="match status" value="1"/>
</dbReference>
<protein>
    <submittedName>
        <fullName evidence="1">Phage portal protein</fullName>
    </submittedName>
</protein>
<evidence type="ECO:0000313" key="2">
    <source>
        <dbReference type="Proteomes" id="UP001595803"/>
    </source>
</evidence>
<accession>A0ABV7Z7U2</accession>
<comment type="caution">
    <text evidence="1">The sequence shown here is derived from an EMBL/GenBank/DDBJ whole genome shotgun (WGS) entry which is preliminary data.</text>
</comment>
<evidence type="ECO:0000313" key="1">
    <source>
        <dbReference type="EMBL" id="MFC3833089.1"/>
    </source>
</evidence>
<dbReference type="Proteomes" id="UP001595803">
    <property type="component" value="Unassembled WGS sequence"/>
</dbReference>
<name>A0ABV7Z7U2_9DEIO</name>